<dbReference type="PANTHER" id="PTHR24220:SF692">
    <property type="entry name" value="ABC TRANSPORTER DOMAIN-CONTAINING PROTEIN"/>
    <property type="match status" value="1"/>
</dbReference>
<dbReference type="FunFam" id="3.40.50.300:FF:000032">
    <property type="entry name" value="Export ABC transporter ATP-binding protein"/>
    <property type="match status" value="1"/>
</dbReference>
<dbReference type="PROSITE" id="PS00211">
    <property type="entry name" value="ABC_TRANSPORTER_1"/>
    <property type="match status" value="1"/>
</dbReference>
<dbReference type="GO" id="GO:0098796">
    <property type="term" value="C:membrane protein complex"/>
    <property type="evidence" value="ECO:0007669"/>
    <property type="project" value="UniProtKB-ARBA"/>
</dbReference>
<dbReference type="InterPro" id="IPR003593">
    <property type="entry name" value="AAA+_ATPase"/>
</dbReference>
<dbReference type="GO" id="GO:0005524">
    <property type="term" value="F:ATP binding"/>
    <property type="evidence" value="ECO:0007669"/>
    <property type="project" value="UniProtKB-KW"/>
</dbReference>
<reference evidence="6 7" key="1">
    <citation type="submission" date="2017-11" db="EMBL/GenBank/DDBJ databases">
        <title>Bacillus camelliae sp. nov., isolated from pu'er tea.</title>
        <authorList>
            <person name="Niu L."/>
        </authorList>
    </citation>
    <scope>NUCLEOTIDE SEQUENCE [LARGE SCALE GENOMIC DNA]</scope>
    <source>
        <strain evidence="6 7">7578-1</strain>
    </source>
</reference>
<dbReference type="AlphaFoldDB" id="A0A2N3LH98"/>
<evidence type="ECO:0000313" key="7">
    <source>
        <dbReference type="Proteomes" id="UP000233440"/>
    </source>
</evidence>
<evidence type="ECO:0000256" key="3">
    <source>
        <dbReference type="ARBA" id="ARBA00022741"/>
    </source>
</evidence>
<dbReference type="InterPro" id="IPR015854">
    <property type="entry name" value="ABC_transpr_LolD-like"/>
</dbReference>
<keyword evidence="3" id="KW-0547">Nucleotide-binding</keyword>
<keyword evidence="4 6" id="KW-0067">ATP-binding</keyword>
<accession>A0A2N3LH98</accession>
<organism evidence="6 7">
    <name type="scientific">Heyndrickxia camelliae</name>
    <dbReference type="NCBI Taxonomy" id="1707093"/>
    <lineage>
        <taxon>Bacteria</taxon>
        <taxon>Bacillati</taxon>
        <taxon>Bacillota</taxon>
        <taxon>Bacilli</taxon>
        <taxon>Bacillales</taxon>
        <taxon>Bacillaceae</taxon>
        <taxon>Heyndrickxia</taxon>
    </lineage>
</organism>
<evidence type="ECO:0000313" key="6">
    <source>
        <dbReference type="EMBL" id="PKR83947.1"/>
    </source>
</evidence>
<dbReference type="CDD" id="cd03255">
    <property type="entry name" value="ABC_MJ0796_LolCDE_FtsE"/>
    <property type="match status" value="1"/>
</dbReference>
<comment type="caution">
    <text evidence="6">The sequence shown here is derived from an EMBL/GenBank/DDBJ whole genome shotgun (WGS) entry which is preliminary data.</text>
</comment>
<protein>
    <submittedName>
        <fullName evidence="6">Macrolide ABC transporter ATP-binding protein</fullName>
    </submittedName>
</protein>
<dbReference type="InterPro" id="IPR027417">
    <property type="entry name" value="P-loop_NTPase"/>
</dbReference>
<dbReference type="GO" id="GO:0005886">
    <property type="term" value="C:plasma membrane"/>
    <property type="evidence" value="ECO:0007669"/>
    <property type="project" value="TreeGrafter"/>
</dbReference>
<dbReference type="PROSITE" id="PS50893">
    <property type="entry name" value="ABC_TRANSPORTER_2"/>
    <property type="match status" value="1"/>
</dbReference>
<dbReference type="InterPro" id="IPR017871">
    <property type="entry name" value="ABC_transporter-like_CS"/>
</dbReference>
<dbReference type="GO" id="GO:0022857">
    <property type="term" value="F:transmembrane transporter activity"/>
    <property type="evidence" value="ECO:0007669"/>
    <property type="project" value="TreeGrafter"/>
</dbReference>
<dbReference type="EMBL" id="PIQO01000014">
    <property type="protein sequence ID" value="PKR83947.1"/>
    <property type="molecule type" value="Genomic_DNA"/>
</dbReference>
<dbReference type="PANTHER" id="PTHR24220">
    <property type="entry name" value="IMPORT ATP-BINDING PROTEIN"/>
    <property type="match status" value="1"/>
</dbReference>
<evidence type="ECO:0000256" key="2">
    <source>
        <dbReference type="ARBA" id="ARBA00022448"/>
    </source>
</evidence>
<dbReference type="SMART" id="SM00382">
    <property type="entry name" value="AAA"/>
    <property type="match status" value="1"/>
</dbReference>
<dbReference type="Pfam" id="PF00005">
    <property type="entry name" value="ABC_tran"/>
    <property type="match status" value="1"/>
</dbReference>
<gene>
    <name evidence="6" type="ORF">CWO92_16970</name>
</gene>
<dbReference type="Gene3D" id="3.40.50.300">
    <property type="entry name" value="P-loop containing nucleotide triphosphate hydrolases"/>
    <property type="match status" value="1"/>
</dbReference>
<keyword evidence="2" id="KW-0813">Transport</keyword>
<evidence type="ECO:0000256" key="4">
    <source>
        <dbReference type="ARBA" id="ARBA00022840"/>
    </source>
</evidence>
<evidence type="ECO:0000259" key="5">
    <source>
        <dbReference type="PROSITE" id="PS50893"/>
    </source>
</evidence>
<dbReference type="OrthoDB" id="9791546at2"/>
<sequence>MTKPLISIQNMVKAYKIGGETVTALHRISLKIESGEFLAIIGPSGSGKSTLMNMIGCLDKPDSGDYFLEDKDVGRMSDNQLATIRNQKIGFIFQNFNLLSKLTALENVELPLLYKGIPTQERKEMALESLKKVGLLDRAAHLPTQLSGGQQQRVAIARALVCNPPILLADEPTGALDSKTSKEIMDVMKGLNEIGHTVILITHDLEVAEQAKRIVQIKDGKLFEKGGVPREASSVH</sequence>
<proteinExistence type="inferred from homology"/>
<dbReference type="SUPFAM" id="SSF52540">
    <property type="entry name" value="P-loop containing nucleoside triphosphate hydrolases"/>
    <property type="match status" value="1"/>
</dbReference>
<dbReference type="InterPro" id="IPR003439">
    <property type="entry name" value="ABC_transporter-like_ATP-bd"/>
</dbReference>
<dbReference type="GO" id="GO:0016887">
    <property type="term" value="F:ATP hydrolysis activity"/>
    <property type="evidence" value="ECO:0007669"/>
    <property type="project" value="InterPro"/>
</dbReference>
<dbReference type="InterPro" id="IPR017911">
    <property type="entry name" value="MacB-like_ATP-bd"/>
</dbReference>
<dbReference type="Proteomes" id="UP000233440">
    <property type="component" value="Unassembled WGS sequence"/>
</dbReference>
<evidence type="ECO:0000256" key="1">
    <source>
        <dbReference type="ARBA" id="ARBA00005417"/>
    </source>
</evidence>
<dbReference type="RefSeq" id="WP_101355400.1">
    <property type="nucleotide sequence ID" value="NZ_PIQO01000014.1"/>
</dbReference>
<feature type="domain" description="ABC transporter" evidence="5">
    <location>
        <begin position="6"/>
        <end position="235"/>
    </location>
</feature>
<keyword evidence="7" id="KW-1185">Reference proteome</keyword>
<comment type="similarity">
    <text evidence="1">Belongs to the ABC transporter superfamily.</text>
</comment>
<name>A0A2N3LH98_9BACI</name>